<accession>A0A0A9E0H7</accession>
<organism evidence="1">
    <name type="scientific">Arundo donax</name>
    <name type="common">Giant reed</name>
    <name type="synonym">Donax arundinaceus</name>
    <dbReference type="NCBI Taxonomy" id="35708"/>
    <lineage>
        <taxon>Eukaryota</taxon>
        <taxon>Viridiplantae</taxon>
        <taxon>Streptophyta</taxon>
        <taxon>Embryophyta</taxon>
        <taxon>Tracheophyta</taxon>
        <taxon>Spermatophyta</taxon>
        <taxon>Magnoliopsida</taxon>
        <taxon>Liliopsida</taxon>
        <taxon>Poales</taxon>
        <taxon>Poaceae</taxon>
        <taxon>PACMAD clade</taxon>
        <taxon>Arundinoideae</taxon>
        <taxon>Arundineae</taxon>
        <taxon>Arundo</taxon>
    </lineage>
</organism>
<reference evidence="1" key="2">
    <citation type="journal article" date="2015" name="Data Brief">
        <title>Shoot transcriptome of the giant reed, Arundo donax.</title>
        <authorList>
            <person name="Barrero R.A."/>
            <person name="Guerrero F.D."/>
            <person name="Moolhuijzen P."/>
            <person name="Goolsby J.A."/>
            <person name="Tidwell J."/>
            <person name="Bellgard S.E."/>
            <person name="Bellgard M.I."/>
        </authorList>
    </citation>
    <scope>NUCLEOTIDE SEQUENCE</scope>
    <source>
        <tissue evidence="1">Shoot tissue taken approximately 20 cm above the soil surface</tissue>
    </source>
</reference>
<dbReference type="EMBL" id="GBRH01203586">
    <property type="protein sequence ID" value="JAD94309.1"/>
    <property type="molecule type" value="Transcribed_RNA"/>
</dbReference>
<name>A0A0A9E0H7_ARUDO</name>
<reference evidence="1" key="1">
    <citation type="submission" date="2014-09" db="EMBL/GenBank/DDBJ databases">
        <authorList>
            <person name="Magalhaes I.L.F."/>
            <person name="Oliveira U."/>
            <person name="Santos F.R."/>
            <person name="Vidigal T.H.D.A."/>
            <person name="Brescovit A.D."/>
            <person name="Santos A.J."/>
        </authorList>
    </citation>
    <scope>NUCLEOTIDE SEQUENCE</scope>
    <source>
        <tissue evidence="1">Shoot tissue taken approximately 20 cm above the soil surface</tissue>
    </source>
</reference>
<evidence type="ECO:0000313" key="1">
    <source>
        <dbReference type="EMBL" id="JAD94309.1"/>
    </source>
</evidence>
<proteinExistence type="predicted"/>
<protein>
    <submittedName>
        <fullName evidence="1">Uncharacterized protein</fullName>
    </submittedName>
</protein>
<dbReference type="AlphaFoldDB" id="A0A0A9E0H7"/>
<sequence length="26" mass="2714">MCLAIAYGLDPDLPLPSSARIASLII</sequence>